<feature type="region of interest" description="Disordered" evidence="5">
    <location>
        <begin position="1"/>
        <end position="75"/>
    </location>
</feature>
<feature type="compositionally biased region" description="Low complexity" evidence="5">
    <location>
        <begin position="36"/>
        <end position="64"/>
    </location>
</feature>
<dbReference type="InterPro" id="IPR051645">
    <property type="entry name" value="PER33/POM33_regulator"/>
</dbReference>
<dbReference type="GO" id="GO:0016020">
    <property type="term" value="C:membrane"/>
    <property type="evidence" value="ECO:0007669"/>
    <property type="project" value="UniProtKB-SubCell"/>
</dbReference>
<reference evidence="7" key="1">
    <citation type="submission" date="2023-04" db="EMBL/GenBank/DDBJ databases">
        <title>Candida boidinii NBRC 10035.</title>
        <authorList>
            <person name="Ichikawa N."/>
            <person name="Sato H."/>
            <person name="Tonouchi N."/>
        </authorList>
    </citation>
    <scope>NUCLEOTIDE SEQUENCE</scope>
    <source>
        <strain evidence="7">NBRC 10035</strain>
    </source>
</reference>
<comment type="caution">
    <text evidence="7">The sequence shown here is derived from an EMBL/GenBank/DDBJ whole genome shotgun (WGS) entry which is preliminary data.</text>
</comment>
<evidence type="ECO:0000313" key="7">
    <source>
        <dbReference type="EMBL" id="GME71431.1"/>
    </source>
</evidence>
<keyword evidence="3 6" id="KW-1133">Transmembrane helix</keyword>
<evidence type="ECO:0000256" key="3">
    <source>
        <dbReference type="ARBA" id="ARBA00022989"/>
    </source>
</evidence>
<feature type="compositionally biased region" description="Low complexity" evidence="5">
    <location>
        <begin position="1"/>
        <end position="17"/>
    </location>
</feature>
<feature type="transmembrane region" description="Helical" evidence="6">
    <location>
        <begin position="209"/>
        <end position="228"/>
    </location>
</feature>
<feature type="transmembrane region" description="Helical" evidence="6">
    <location>
        <begin position="153"/>
        <end position="172"/>
    </location>
</feature>
<evidence type="ECO:0000313" key="8">
    <source>
        <dbReference type="Proteomes" id="UP001165120"/>
    </source>
</evidence>
<feature type="transmembrane region" description="Helical" evidence="6">
    <location>
        <begin position="118"/>
        <end position="141"/>
    </location>
</feature>
<dbReference type="GO" id="GO:0005783">
    <property type="term" value="C:endoplasmic reticulum"/>
    <property type="evidence" value="ECO:0007669"/>
    <property type="project" value="TreeGrafter"/>
</dbReference>
<keyword evidence="4 6" id="KW-0472">Membrane</keyword>
<dbReference type="PANTHER" id="PTHR12703:SF3">
    <property type="entry name" value="ABR032WP"/>
    <property type="match status" value="1"/>
</dbReference>
<keyword evidence="8" id="KW-1185">Reference proteome</keyword>
<evidence type="ECO:0000256" key="1">
    <source>
        <dbReference type="ARBA" id="ARBA00004141"/>
    </source>
</evidence>
<evidence type="ECO:0000256" key="5">
    <source>
        <dbReference type="SAM" id="MobiDB-lite"/>
    </source>
</evidence>
<keyword evidence="2 6" id="KW-0812">Transmembrane</keyword>
<dbReference type="GO" id="GO:0061024">
    <property type="term" value="P:membrane organization"/>
    <property type="evidence" value="ECO:0007669"/>
    <property type="project" value="TreeGrafter"/>
</dbReference>
<feature type="transmembrane region" description="Helical" evidence="6">
    <location>
        <begin position="178"/>
        <end position="197"/>
    </location>
</feature>
<dbReference type="PANTHER" id="PTHR12703">
    <property type="entry name" value="TRANSMEMBRANE PROTEIN 33"/>
    <property type="match status" value="1"/>
</dbReference>
<dbReference type="Proteomes" id="UP001165120">
    <property type="component" value="Unassembled WGS sequence"/>
</dbReference>
<accession>A0A9W6T1D1</accession>
<feature type="transmembrane region" description="Helical" evidence="6">
    <location>
        <begin position="90"/>
        <end position="112"/>
    </location>
</feature>
<comment type="subcellular location">
    <subcellularLocation>
        <location evidence="1">Membrane</location>
        <topology evidence="1">Multi-pass membrane protein</topology>
    </subcellularLocation>
</comment>
<dbReference type="GO" id="GO:0071786">
    <property type="term" value="P:endoplasmic reticulum tubular network organization"/>
    <property type="evidence" value="ECO:0007669"/>
    <property type="project" value="TreeGrafter"/>
</dbReference>
<evidence type="ECO:0000256" key="6">
    <source>
        <dbReference type="SAM" id="Phobius"/>
    </source>
</evidence>
<sequence>MSQPQSSANGASSSTTGIANETRDTTQTRSTKSANGTTSPAANGTSTATAAATTTTTPQSQTTSENNKNTKEPKKILRKKVKKPFPLKKYAWLVGHGVTIVFSIIYFSYYFTRRSHSSIIAFLSYKLAICGVWSSYTASILSQFNKKSLPSYYVLLATVNFQYLLLSILWFFNRASAYKILPFFIVSVLQLSLKFNVQPILSMDSQLKLVIAYDEIFVFVILFFDTLLLRGTSGFGLVIYAMFFWLRMLYSESTRFLVFSVLIKFDGVISKVQNEKVQSIWNNMKDKISAKQSKMRHDFDISD</sequence>
<gene>
    <name evidence="7" type="ORF">Cboi02_000320800</name>
</gene>
<name>A0A9W6T1D1_CANBO</name>
<organism evidence="7 8">
    <name type="scientific">Candida boidinii</name>
    <name type="common">Yeast</name>
    <dbReference type="NCBI Taxonomy" id="5477"/>
    <lineage>
        <taxon>Eukaryota</taxon>
        <taxon>Fungi</taxon>
        <taxon>Dikarya</taxon>
        <taxon>Ascomycota</taxon>
        <taxon>Saccharomycotina</taxon>
        <taxon>Pichiomycetes</taxon>
        <taxon>Pichiales</taxon>
        <taxon>Pichiaceae</taxon>
        <taxon>Ogataea</taxon>
        <taxon>Ogataea/Candida clade</taxon>
    </lineage>
</organism>
<dbReference type="EMBL" id="BSXN01001071">
    <property type="protein sequence ID" value="GME71431.1"/>
    <property type="molecule type" value="Genomic_DNA"/>
</dbReference>
<evidence type="ECO:0000256" key="4">
    <source>
        <dbReference type="ARBA" id="ARBA00023136"/>
    </source>
</evidence>
<evidence type="ECO:0000256" key="2">
    <source>
        <dbReference type="ARBA" id="ARBA00022692"/>
    </source>
</evidence>
<dbReference type="AlphaFoldDB" id="A0A9W6T1D1"/>
<protein>
    <submittedName>
        <fullName evidence="7">Unnamed protein product</fullName>
    </submittedName>
</protein>
<proteinExistence type="predicted"/>